<dbReference type="AlphaFoldDB" id="A0A0F9IGU6"/>
<evidence type="ECO:0000256" key="1">
    <source>
        <dbReference type="SAM" id="MobiDB-lite"/>
    </source>
</evidence>
<organism evidence="2">
    <name type="scientific">marine sediment metagenome</name>
    <dbReference type="NCBI Taxonomy" id="412755"/>
    <lineage>
        <taxon>unclassified sequences</taxon>
        <taxon>metagenomes</taxon>
        <taxon>ecological metagenomes</taxon>
    </lineage>
</organism>
<accession>A0A0F9IGU6</accession>
<dbReference type="EMBL" id="LAZR01012445">
    <property type="protein sequence ID" value="KKM26806.1"/>
    <property type="molecule type" value="Genomic_DNA"/>
</dbReference>
<name>A0A0F9IGU6_9ZZZZ</name>
<sequence>MATANERFPKTYLSTPDFEQPRVLTIARCVEMEVGTDESTDKKPVLFFEGIERGWPLNATNWGTIAQLTGRDNDNLWKGYQIEIFKTQTQFSGKMVDCARVRAPGSAPQPQPVTSVPQPQPVVVPQVVRVPDDQRGNGGPANEDIPF</sequence>
<gene>
    <name evidence="2" type="ORF">LCGC14_1581040</name>
</gene>
<reference evidence="2" key="1">
    <citation type="journal article" date="2015" name="Nature">
        <title>Complex archaea that bridge the gap between prokaryotes and eukaryotes.</title>
        <authorList>
            <person name="Spang A."/>
            <person name="Saw J.H."/>
            <person name="Jorgensen S.L."/>
            <person name="Zaremba-Niedzwiedzka K."/>
            <person name="Martijn J."/>
            <person name="Lind A.E."/>
            <person name="van Eijk R."/>
            <person name="Schleper C."/>
            <person name="Guy L."/>
            <person name="Ettema T.J."/>
        </authorList>
    </citation>
    <scope>NUCLEOTIDE SEQUENCE</scope>
</reference>
<proteinExistence type="predicted"/>
<comment type="caution">
    <text evidence="2">The sequence shown here is derived from an EMBL/GenBank/DDBJ whole genome shotgun (WGS) entry which is preliminary data.</text>
</comment>
<feature type="region of interest" description="Disordered" evidence="1">
    <location>
        <begin position="102"/>
        <end position="147"/>
    </location>
</feature>
<feature type="compositionally biased region" description="Low complexity" evidence="1">
    <location>
        <begin position="112"/>
        <end position="129"/>
    </location>
</feature>
<protein>
    <submittedName>
        <fullName evidence="2">Uncharacterized protein</fullName>
    </submittedName>
</protein>
<evidence type="ECO:0000313" key="2">
    <source>
        <dbReference type="EMBL" id="KKM26806.1"/>
    </source>
</evidence>